<dbReference type="Proteomes" id="UP000199701">
    <property type="component" value="Unassembled WGS sequence"/>
</dbReference>
<gene>
    <name evidence="1" type="ORF">SAMN05421659_10651</name>
</gene>
<keyword evidence="2" id="KW-1185">Reference proteome</keyword>
<dbReference type="RefSeq" id="WP_092453075.1">
    <property type="nucleotide sequence ID" value="NZ_FOJI01000006.1"/>
</dbReference>
<evidence type="ECO:0000313" key="1">
    <source>
        <dbReference type="EMBL" id="SEW18533.1"/>
    </source>
</evidence>
<name>A0A1I0PVM7_9FIRM</name>
<sequence>MNKQDYIKSKPVQSFVEWIAPMLDTPDSFNHKYFLKKQKRDWECDSIFCAYENYSWQFKYTDEFQKEIKGTSFCECEEVLHSLSVKLRNGVTQGNNNICKEVSRQILQWGGVTNRNIDKIENIENMGQEWFLYLLQTKEQFERNLDSNEYFRSEIIMNSGFTKIYSLLVDDFLIYDGRLGAALGLLARGYCEGKKLETIPEELHFCWGAGRESIINSKEKSRRNPSSDKYRFGSLYSPKVHLENNIRANWIVQEVLCNTKSKFNCLEESKKMRAFESALFMIGYHVKDHLFQ</sequence>
<accession>A0A1I0PVM7</accession>
<dbReference type="AlphaFoldDB" id="A0A1I0PVM7"/>
<dbReference type="OrthoDB" id="1779474at2"/>
<dbReference type="STRING" id="99656.SAMN05421659_10651"/>
<proteinExistence type="predicted"/>
<organism evidence="1 2">
    <name type="scientific">[Clostridium] fimetarium</name>
    <dbReference type="NCBI Taxonomy" id="99656"/>
    <lineage>
        <taxon>Bacteria</taxon>
        <taxon>Bacillati</taxon>
        <taxon>Bacillota</taxon>
        <taxon>Clostridia</taxon>
        <taxon>Lachnospirales</taxon>
        <taxon>Lachnospiraceae</taxon>
    </lineage>
</organism>
<protein>
    <submittedName>
        <fullName evidence="1">Uncharacterized protein</fullName>
    </submittedName>
</protein>
<dbReference type="EMBL" id="FOJI01000006">
    <property type="protein sequence ID" value="SEW18533.1"/>
    <property type="molecule type" value="Genomic_DNA"/>
</dbReference>
<evidence type="ECO:0000313" key="2">
    <source>
        <dbReference type="Proteomes" id="UP000199701"/>
    </source>
</evidence>
<reference evidence="1 2" key="1">
    <citation type="submission" date="2016-10" db="EMBL/GenBank/DDBJ databases">
        <authorList>
            <person name="de Groot N.N."/>
        </authorList>
    </citation>
    <scope>NUCLEOTIDE SEQUENCE [LARGE SCALE GENOMIC DNA]</scope>
    <source>
        <strain evidence="1 2">DSM 9179</strain>
    </source>
</reference>